<protein>
    <submittedName>
        <fullName evidence="1">Uncharacterized protein</fullName>
    </submittedName>
</protein>
<gene>
    <name evidence="1" type="ORF">DD559_00105</name>
</gene>
<evidence type="ECO:0000313" key="1">
    <source>
        <dbReference type="EMBL" id="PVX27947.1"/>
    </source>
</evidence>
<accession>A0A2U0S996</accession>
<reference evidence="1 2" key="1">
    <citation type="submission" date="2018-05" db="EMBL/GenBank/DDBJ databases">
        <title>Description of Sphingomonas pokkalii sp nov, isolated from the rhizosphere of saline tolerant pokkali rice and its draft genome analysis.</title>
        <authorList>
            <person name="Menon R."/>
            <person name="Kumari S."/>
            <person name="Rameshkumar N."/>
        </authorList>
    </citation>
    <scope>NUCLEOTIDE SEQUENCE [LARGE SCALE GENOMIC DNA]</scope>
    <source>
        <strain evidence="1 2">L3B27</strain>
    </source>
</reference>
<comment type="caution">
    <text evidence="1">The sequence shown here is derived from an EMBL/GenBank/DDBJ whole genome shotgun (WGS) entry which is preliminary data.</text>
</comment>
<sequence>MLLPLLLLAQTSAVPTVLADYRERTRAEIPCRTPNDQGEIVVCARREADRYRVPLVSNDPGKDSDAARLNRLIGDRDQQGITACGKGAFMVKCGSVGVAATFGADGRVHYVPRELAP</sequence>
<organism evidence="1 2">
    <name type="scientific">Sphingomonas pokkalii</name>
    <dbReference type="NCBI Taxonomy" id="2175090"/>
    <lineage>
        <taxon>Bacteria</taxon>
        <taxon>Pseudomonadati</taxon>
        <taxon>Pseudomonadota</taxon>
        <taxon>Alphaproteobacteria</taxon>
        <taxon>Sphingomonadales</taxon>
        <taxon>Sphingomonadaceae</taxon>
        <taxon>Sphingomonas</taxon>
    </lineage>
</organism>
<dbReference type="OrthoDB" id="7568822at2"/>
<dbReference type="RefSeq" id="WP_116467403.1">
    <property type="nucleotide sequence ID" value="NZ_QENQ01000001.1"/>
</dbReference>
<dbReference type="Proteomes" id="UP000245890">
    <property type="component" value="Unassembled WGS sequence"/>
</dbReference>
<dbReference type="EMBL" id="QENQ01000001">
    <property type="protein sequence ID" value="PVX27947.1"/>
    <property type="molecule type" value="Genomic_DNA"/>
</dbReference>
<proteinExistence type="predicted"/>
<keyword evidence="2" id="KW-1185">Reference proteome</keyword>
<dbReference type="AlphaFoldDB" id="A0A2U0S996"/>
<evidence type="ECO:0000313" key="2">
    <source>
        <dbReference type="Proteomes" id="UP000245890"/>
    </source>
</evidence>
<name>A0A2U0S996_9SPHN</name>